<dbReference type="InterPro" id="IPR051051">
    <property type="entry name" value="E3_ubiq-ligase_TRIM/RNF"/>
</dbReference>
<dbReference type="PANTHER" id="PTHR25465:SF5">
    <property type="entry name" value="E3 UBIQUITIN_ISG15 LIGASE TRIM25-RELATED"/>
    <property type="match status" value="1"/>
</dbReference>
<sequence length="148" mass="16487">MEHHQSYSSHPDRFTDCPQVLSREGLTGRCYWEVEWRGGRVRVAVAYKNTSRAGLESLFGHNDTSWCLVCGNNSYSFSYNGILTPVSGPLSSRVGVYLDHRAGVLSFYSVVSETMTLLHRVQTTFTQPLHAGVGLYCNGATAEFCKLK</sequence>
<dbReference type="PROSITE" id="PS50188">
    <property type="entry name" value="B302_SPRY"/>
    <property type="match status" value="1"/>
</dbReference>
<keyword evidence="1" id="KW-0479">Metal-binding</keyword>
<accession>A0AAN8B3Q3</accession>
<keyword evidence="6" id="KW-1185">Reference proteome</keyword>
<dbReference type="SMART" id="SM00449">
    <property type="entry name" value="SPRY"/>
    <property type="match status" value="1"/>
</dbReference>
<organism evidence="5 6">
    <name type="scientific">Champsocephalus esox</name>
    <name type="common">pike icefish</name>
    <dbReference type="NCBI Taxonomy" id="159716"/>
    <lineage>
        <taxon>Eukaryota</taxon>
        <taxon>Metazoa</taxon>
        <taxon>Chordata</taxon>
        <taxon>Craniata</taxon>
        <taxon>Vertebrata</taxon>
        <taxon>Euteleostomi</taxon>
        <taxon>Actinopterygii</taxon>
        <taxon>Neopterygii</taxon>
        <taxon>Teleostei</taxon>
        <taxon>Neoteleostei</taxon>
        <taxon>Acanthomorphata</taxon>
        <taxon>Eupercaria</taxon>
        <taxon>Perciformes</taxon>
        <taxon>Notothenioidei</taxon>
        <taxon>Channichthyidae</taxon>
        <taxon>Champsocephalus</taxon>
    </lineage>
</organism>
<dbReference type="Proteomes" id="UP001335648">
    <property type="component" value="Unassembled WGS sequence"/>
</dbReference>
<dbReference type="AlphaFoldDB" id="A0AAN8B3Q3"/>
<evidence type="ECO:0000256" key="1">
    <source>
        <dbReference type="ARBA" id="ARBA00022723"/>
    </source>
</evidence>
<dbReference type="InterPro" id="IPR003877">
    <property type="entry name" value="SPRY_dom"/>
</dbReference>
<keyword evidence="2" id="KW-0863">Zinc-finger</keyword>
<dbReference type="Gene3D" id="2.60.120.920">
    <property type="match status" value="1"/>
</dbReference>
<dbReference type="InterPro" id="IPR001870">
    <property type="entry name" value="B30.2/SPRY"/>
</dbReference>
<protein>
    <recommendedName>
        <fullName evidence="4">B30.2/SPRY domain-containing protein</fullName>
    </recommendedName>
</protein>
<evidence type="ECO:0000256" key="3">
    <source>
        <dbReference type="ARBA" id="ARBA00022833"/>
    </source>
</evidence>
<dbReference type="InterPro" id="IPR043136">
    <property type="entry name" value="B30.2/SPRY_sf"/>
</dbReference>
<feature type="domain" description="B30.2/SPRY" evidence="4">
    <location>
        <begin position="1"/>
        <end position="148"/>
    </location>
</feature>
<dbReference type="EMBL" id="JAULUE010002066">
    <property type="protein sequence ID" value="KAK5877503.1"/>
    <property type="molecule type" value="Genomic_DNA"/>
</dbReference>
<dbReference type="PANTHER" id="PTHR25465">
    <property type="entry name" value="B-BOX DOMAIN CONTAINING"/>
    <property type="match status" value="1"/>
</dbReference>
<dbReference type="SUPFAM" id="SSF49899">
    <property type="entry name" value="Concanavalin A-like lectins/glucanases"/>
    <property type="match status" value="1"/>
</dbReference>
<name>A0AAN8B3Q3_9TELE</name>
<keyword evidence="3" id="KW-0862">Zinc</keyword>
<comment type="caution">
    <text evidence="5">The sequence shown here is derived from an EMBL/GenBank/DDBJ whole genome shotgun (WGS) entry which is preliminary data.</text>
</comment>
<evidence type="ECO:0000313" key="6">
    <source>
        <dbReference type="Proteomes" id="UP001335648"/>
    </source>
</evidence>
<evidence type="ECO:0000313" key="5">
    <source>
        <dbReference type="EMBL" id="KAK5877503.1"/>
    </source>
</evidence>
<dbReference type="InterPro" id="IPR013320">
    <property type="entry name" value="ConA-like_dom_sf"/>
</dbReference>
<proteinExistence type="predicted"/>
<gene>
    <name evidence="5" type="ORF">CesoFtcFv8_025002</name>
</gene>
<evidence type="ECO:0000256" key="2">
    <source>
        <dbReference type="ARBA" id="ARBA00022771"/>
    </source>
</evidence>
<dbReference type="GO" id="GO:0008270">
    <property type="term" value="F:zinc ion binding"/>
    <property type="evidence" value="ECO:0007669"/>
    <property type="project" value="UniProtKB-KW"/>
</dbReference>
<dbReference type="CDD" id="cd16040">
    <property type="entry name" value="SPRY_PRY_SNTX"/>
    <property type="match status" value="1"/>
</dbReference>
<dbReference type="Pfam" id="PF00622">
    <property type="entry name" value="SPRY"/>
    <property type="match status" value="1"/>
</dbReference>
<evidence type="ECO:0000259" key="4">
    <source>
        <dbReference type="PROSITE" id="PS50188"/>
    </source>
</evidence>
<reference evidence="5 6" key="1">
    <citation type="journal article" date="2023" name="Mol. Biol. Evol.">
        <title>Genomics of Secondarily Temperate Adaptation in the Only Non-Antarctic Icefish.</title>
        <authorList>
            <person name="Rivera-Colon A.G."/>
            <person name="Rayamajhi N."/>
            <person name="Minhas B.F."/>
            <person name="Madrigal G."/>
            <person name="Bilyk K.T."/>
            <person name="Yoon V."/>
            <person name="Hune M."/>
            <person name="Gregory S."/>
            <person name="Cheng C.H.C."/>
            <person name="Catchen J.M."/>
        </authorList>
    </citation>
    <scope>NUCLEOTIDE SEQUENCE [LARGE SCALE GENOMIC DNA]</scope>
    <source>
        <strain evidence="5">JC2023a</strain>
    </source>
</reference>